<dbReference type="EMBL" id="GGFL01010890">
    <property type="protein sequence ID" value="MBW75068.1"/>
    <property type="molecule type" value="Transcribed_RNA"/>
</dbReference>
<organism evidence="2">
    <name type="scientific">Anopheles darlingi</name>
    <name type="common">Mosquito</name>
    <dbReference type="NCBI Taxonomy" id="43151"/>
    <lineage>
        <taxon>Eukaryota</taxon>
        <taxon>Metazoa</taxon>
        <taxon>Ecdysozoa</taxon>
        <taxon>Arthropoda</taxon>
        <taxon>Hexapoda</taxon>
        <taxon>Insecta</taxon>
        <taxon>Pterygota</taxon>
        <taxon>Neoptera</taxon>
        <taxon>Endopterygota</taxon>
        <taxon>Diptera</taxon>
        <taxon>Nematocera</taxon>
        <taxon>Culicoidea</taxon>
        <taxon>Culicidae</taxon>
        <taxon>Anophelinae</taxon>
        <taxon>Anopheles</taxon>
    </lineage>
</organism>
<sequence length="117" mass="12779">MVAALVMMAIHVWYWILHVRVCVCVCASLASTSSCANSCASSSVALTPPTNQSVTVVLVIGSISVDREKSVALVCLLTTRGMYAPRIFHVSPFSRPVSSRCRGDATMTEFRSKFRHR</sequence>
<feature type="chain" id="PRO_5014941282" evidence="1">
    <location>
        <begin position="25"/>
        <end position="117"/>
    </location>
</feature>
<evidence type="ECO:0000256" key="1">
    <source>
        <dbReference type="SAM" id="SignalP"/>
    </source>
</evidence>
<evidence type="ECO:0000313" key="2">
    <source>
        <dbReference type="EMBL" id="MBW75068.1"/>
    </source>
</evidence>
<feature type="signal peptide" evidence="1">
    <location>
        <begin position="1"/>
        <end position="24"/>
    </location>
</feature>
<accession>A0A2M4DD97</accession>
<name>A0A2M4DD97_ANODA</name>
<protein>
    <submittedName>
        <fullName evidence="2">Putative secreted protein</fullName>
    </submittedName>
</protein>
<reference evidence="2" key="1">
    <citation type="submission" date="2018-01" db="EMBL/GenBank/DDBJ databases">
        <title>An insight into the sialome of Amazonian anophelines.</title>
        <authorList>
            <person name="Ribeiro J.M."/>
            <person name="Scarpassa V."/>
            <person name="Calvo E."/>
        </authorList>
    </citation>
    <scope>NUCLEOTIDE SEQUENCE</scope>
</reference>
<dbReference type="AlphaFoldDB" id="A0A2M4DD97"/>
<keyword evidence="1" id="KW-0732">Signal</keyword>
<proteinExistence type="predicted"/>